<name>A0A2J6QYM5_HYAVF</name>
<dbReference type="InterPro" id="IPR012332">
    <property type="entry name" value="Autotransporter_pectin_lyase_C"/>
</dbReference>
<dbReference type="Proteomes" id="UP000235786">
    <property type="component" value="Unassembled WGS sequence"/>
</dbReference>
<dbReference type="AlphaFoldDB" id="A0A2J6QYM5"/>
<evidence type="ECO:0000313" key="3">
    <source>
        <dbReference type="Proteomes" id="UP000235786"/>
    </source>
</evidence>
<feature type="chain" id="PRO_5014347331" description="Glycoside hydrolase family 28 protein" evidence="1">
    <location>
        <begin position="26"/>
        <end position="422"/>
    </location>
</feature>
<proteinExistence type="predicted"/>
<keyword evidence="1" id="KW-0732">Signal</keyword>
<evidence type="ECO:0000313" key="2">
    <source>
        <dbReference type="EMBL" id="PMD31363.1"/>
    </source>
</evidence>
<keyword evidence="3" id="KW-1185">Reference proteome</keyword>
<protein>
    <recommendedName>
        <fullName evidence="4">Glycoside hydrolase family 28 protein</fullName>
    </recommendedName>
</protein>
<reference evidence="2 3" key="1">
    <citation type="submission" date="2016-04" db="EMBL/GenBank/DDBJ databases">
        <title>A degradative enzymes factory behind the ericoid mycorrhizal symbiosis.</title>
        <authorList>
            <consortium name="DOE Joint Genome Institute"/>
            <person name="Martino E."/>
            <person name="Morin E."/>
            <person name="Grelet G."/>
            <person name="Kuo A."/>
            <person name="Kohler A."/>
            <person name="Daghino S."/>
            <person name="Barry K."/>
            <person name="Choi C."/>
            <person name="Cichocki N."/>
            <person name="Clum A."/>
            <person name="Copeland A."/>
            <person name="Hainaut M."/>
            <person name="Haridas S."/>
            <person name="Labutti K."/>
            <person name="Lindquist E."/>
            <person name="Lipzen A."/>
            <person name="Khouja H.-R."/>
            <person name="Murat C."/>
            <person name="Ohm R."/>
            <person name="Olson A."/>
            <person name="Spatafora J."/>
            <person name="Veneault-Fourrey C."/>
            <person name="Henrissat B."/>
            <person name="Grigoriev I."/>
            <person name="Martin F."/>
            <person name="Perotto S."/>
        </authorList>
    </citation>
    <scope>NUCLEOTIDE SEQUENCE [LARGE SCALE GENOMIC DNA]</scope>
    <source>
        <strain evidence="2 3">F</strain>
    </source>
</reference>
<dbReference type="OrthoDB" id="10018600at2759"/>
<sequence>MTLTLKTSRIVGACVLACCLGASSAATTITALVTVSATTSTITSTTLTATGEDESNLLVEATGVAYVTAVTFDKTGDSSDSSESSTTDLNAAVAIDDYGTLYLYDSTITADGVSANALHVHETGSYAYLYDLTLTASGDGSHGIYVAGGYIYAESLVATTNGVSGSAIATDTGGGTIVVKTATVNTNGLKSALLYSTGNITVTDLTGTAAVAPAACIDGANSFEITDSSITSGPEEHGVLQICSTTSGGETDVATAVVKGGSLEETRGIYGLIFVGNVIGDITLNDVEVTIKSGIFVNSSADSAWGTTGSNGGTAVISATDMDIVGDSYVDDISSLSLSLYSTTYSGAINTDDTGGSVTVYLDSSSTWTVTGDSYVTVITDEETDCSNIVSDGYIVYYDSASNTWLDGATISLSGGGSLTPS</sequence>
<dbReference type="Gene3D" id="2.160.20.20">
    <property type="match status" value="1"/>
</dbReference>
<gene>
    <name evidence="2" type="ORF">L207DRAFT_537317</name>
</gene>
<dbReference type="EMBL" id="KZ613963">
    <property type="protein sequence ID" value="PMD31363.1"/>
    <property type="molecule type" value="Genomic_DNA"/>
</dbReference>
<feature type="signal peptide" evidence="1">
    <location>
        <begin position="1"/>
        <end position="25"/>
    </location>
</feature>
<accession>A0A2J6QYM5</accession>
<organism evidence="2 3">
    <name type="scientific">Hyaloscypha variabilis (strain UAMH 11265 / GT02V1 / F)</name>
    <name type="common">Meliniomyces variabilis</name>
    <dbReference type="NCBI Taxonomy" id="1149755"/>
    <lineage>
        <taxon>Eukaryota</taxon>
        <taxon>Fungi</taxon>
        <taxon>Dikarya</taxon>
        <taxon>Ascomycota</taxon>
        <taxon>Pezizomycotina</taxon>
        <taxon>Leotiomycetes</taxon>
        <taxon>Helotiales</taxon>
        <taxon>Hyaloscyphaceae</taxon>
        <taxon>Hyaloscypha</taxon>
        <taxon>Hyaloscypha variabilis</taxon>
    </lineage>
</organism>
<evidence type="ECO:0000256" key="1">
    <source>
        <dbReference type="SAM" id="SignalP"/>
    </source>
</evidence>
<evidence type="ECO:0008006" key="4">
    <source>
        <dbReference type="Google" id="ProtNLM"/>
    </source>
</evidence>